<reference evidence="3" key="1">
    <citation type="journal article" date="2019" name="Int. J. Syst. Evol. Microbiol.">
        <title>The Global Catalogue of Microorganisms (GCM) 10K type strain sequencing project: providing services to taxonomists for standard genome sequencing and annotation.</title>
        <authorList>
            <consortium name="The Broad Institute Genomics Platform"/>
            <consortium name="The Broad Institute Genome Sequencing Center for Infectious Disease"/>
            <person name="Wu L."/>
            <person name="Ma J."/>
        </authorList>
    </citation>
    <scope>NUCLEOTIDE SEQUENCE [LARGE SCALE GENOMIC DNA]</scope>
    <source>
        <strain evidence="3">CCTCC AB 2017081</strain>
    </source>
</reference>
<keyword evidence="1" id="KW-0812">Transmembrane</keyword>
<organism evidence="2 3">
    <name type="scientific">Deinococcus rufus</name>
    <dbReference type="NCBI Taxonomy" id="2136097"/>
    <lineage>
        <taxon>Bacteria</taxon>
        <taxon>Thermotogati</taxon>
        <taxon>Deinococcota</taxon>
        <taxon>Deinococci</taxon>
        <taxon>Deinococcales</taxon>
        <taxon>Deinococcaceae</taxon>
        <taxon>Deinococcus</taxon>
    </lineage>
</organism>
<name>A0ABV7Z6H5_9DEIO</name>
<comment type="caution">
    <text evidence="2">The sequence shown here is derived from an EMBL/GenBank/DDBJ whole genome shotgun (WGS) entry which is preliminary data.</text>
</comment>
<feature type="transmembrane region" description="Helical" evidence="1">
    <location>
        <begin position="35"/>
        <end position="54"/>
    </location>
</feature>
<keyword evidence="1" id="KW-0472">Membrane</keyword>
<keyword evidence="1" id="KW-1133">Transmembrane helix</keyword>
<gene>
    <name evidence="2" type="ORF">ACFOSB_07105</name>
</gene>
<proteinExistence type="predicted"/>
<evidence type="ECO:0000256" key="1">
    <source>
        <dbReference type="SAM" id="Phobius"/>
    </source>
</evidence>
<dbReference type="EMBL" id="JBHRZG010000007">
    <property type="protein sequence ID" value="MFC3832624.1"/>
    <property type="molecule type" value="Genomic_DNA"/>
</dbReference>
<dbReference type="Proteomes" id="UP001595803">
    <property type="component" value="Unassembled WGS sequence"/>
</dbReference>
<feature type="transmembrane region" description="Helical" evidence="1">
    <location>
        <begin position="61"/>
        <end position="82"/>
    </location>
</feature>
<evidence type="ECO:0000313" key="3">
    <source>
        <dbReference type="Proteomes" id="UP001595803"/>
    </source>
</evidence>
<dbReference type="RefSeq" id="WP_295816308.1">
    <property type="nucleotide sequence ID" value="NZ_JBHRZG010000007.1"/>
</dbReference>
<protein>
    <submittedName>
        <fullName evidence="2">Uncharacterized protein</fullName>
    </submittedName>
</protein>
<sequence>MTVPVLLCTLIALISGLHAGRSFFTAHVRGGNLMIPALAHMAVSAALMVLSVLLDTTASNMMWMVVATASMAGLGLGALMPVRHAPVAAAPVQVEPELAAPLPAAHAA</sequence>
<accession>A0ABV7Z6H5</accession>
<keyword evidence="3" id="KW-1185">Reference proteome</keyword>
<evidence type="ECO:0000313" key="2">
    <source>
        <dbReference type="EMBL" id="MFC3832624.1"/>
    </source>
</evidence>